<keyword evidence="3 12" id="KW-0436">Ligase</keyword>
<dbReference type="GO" id="GO:0071555">
    <property type="term" value="P:cell wall organization"/>
    <property type="evidence" value="ECO:0007669"/>
    <property type="project" value="UniProtKB-KW"/>
</dbReference>
<dbReference type="PANTHER" id="PTHR23132:SF25">
    <property type="entry name" value="D-ALANINE--D-ALANINE LIGASE A"/>
    <property type="match status" value="1"/>
</dbReference>
<feature type="domain" description="ATP-grasp" evidence="16">
    <location>
        <begin position="114"/>
        <end position="318"/>
    </location>
</feature>
<keyword evidence="18" id="KW-1185">Reference proteome</keyword>
<dbReference type="Pfam" id="PF07478">
    <property type="entry name" value="Dala_Dala_lig_C"/>
    <property type="match status" value="1"/>
</dbReference>
<dbReference type="InterPro" id="IPR013815">
    <property type="entry name" value="ATP_grasp_subdomain_1"/>
</dbReference>
<dbReference type="GO" id="GO:0009252">
    <property type="term" value="P:peptidoglycan biosynthetic process"/>
    <property type="evidence" value="ECO:0007669"/>
    <property type="project" value="UniProtKB-UniRule"/>
</dbReference>
<gene>
    <name evidence="12" type="primary">ddl</name>
    <name evidence="17" type="ORF">FVP33_00410</name>
</gene>
<dbReference type="Gene3D" id="3.40.50.20">
    <property type="match status" value="1"/>
</dbReference>
<dbReference type="Gene3D" id="3.30.470.20">
    <property type="entry name" value="ATP-grasp fold, B domain"/>
    <property type="match status" value="1"/>
</dbReference>
<evidence type="ECO:0000256" key="6">
    <source>
        <dbReference type="ARBA" id="ARBA00022840"/>
    </source>
</evidence>
<dbReference type="PANTHER" id="PTHR23132">
    <property type="entry name" value="D-ALANINE--D-ALANINE LIGASE"/>
    <property type="match status" value="1"/>
</dbReference>
<dbReference type="GO" id="GO:0046872">
    <property type="term" value="F:metal ion binding"/>
    <property type="evidence" value="ECO:0007669"/>
    <property type="project" value="UniProtKB-KW"/>
</dbReference>
<evidence type="ECO:0000256" key="1">
    <source>
        <dbReference type="ARBA" id="ARBA00001936"/>
    </source>
</evidence>
<keyword evidence="4 14" id="KW-0479">Metal-binding</keyword>
<dbReference type="Gene3D" id="3.30.1490.20">
    <property type="entry name" value="ATP-grasp fold, A domain"/>
    <property type="match status" value="1"/>
</dbReference>
<comment type="subcellular location">
    <subcellularLocation>
        <location evidence="12">Cytoplasm</location>
    </subcellularLocation>
</comment>
<comment type="pathway">
    <text evidence="12">Cell wall biogenesis; peptidoglycan biosynthesis.</text>
</comment>
<dbReference type="GO" id="GO:0005829">
    <property type="term" value="C:cytosol"/>
    <property type="evidence" value="ECO:0007669"/>
    <property type="project" value="TreeGrafter"/>
</dbReference>
<dbReference type="GO" id="GO:0008360">
    <property type="term" value="P:regulation of cell shape"/>
    <property type="evidence" value="ECO:0007669"/>
    <property type="project" value="UniProtKB-KW"/>
</dbReference>
<dbReference type="UniPathway" id="UPA00219"/>
<evidence type="ECO:0000256" key="11">
    <source>
        <dbReference type="ARBA" id="ARBA00023316"/>
    </source>
</evidence>
<keyword evidence="11 12" id="KW-0961">Cell wall biogenesis/degradation</keyword>
<comment type="caution">
    <text evidence="17">The sequence shown here is derived from an EMBL/GenBank/DDBJ whole genome shotgun (WGS) entry which is preliminary data.</text>
</comment>
<keyword evidence="5 15" id="KW-0547">Nucleotide-binding</keyword>
<evidence type="ECO:0000256" key="14">
    <source>
        <dbReference type="PIRSR" id="PIRSR039102-3"/>
    </source>
</evidence>
<evidence type="ECO:0000256" key="5">
    <source>
        <dbReference type="ARBA" id="ARBA00022741"/>
    </source>
</evidence>
<evidence type="ECO:0000313" key="18">
    <source>
        <dbReference type="Proteomes" id="UP000321379"/>
    </source>
</evidence>
<dbReference type="InterPro" id="IPR011095">
    <property type="entry name" value="Dala_Dala_lig_C"/>
</dbReference>
<accession>A0A5C8UYY6</accession>
<evidence type="ECO:0000256" key="15">
    <source>
        <dbReference type="PROSITE-ProRule" id="PRU00409"/>
    </source>
</evidence>
<dbReference type="GO" id="GO:0005524">
    <property type="term" value="F:ATP binding"/>
    <property type="evidence" value="ECO:0007669"/>
    <property type="project" value="UniProtKB-UniRule"/>
</dbReference>
<keyword evidence="8 12" id="KW-0133">Cell shape</keyword>
<evidence type="ECO:0000256" key="10">
    <source>
        <dbReference type="ARBA" id="ARBA00023211"/>
    </source>
</evidence>
<comment type="similarity">
    <text evidence="2 12">Belongs to the D-alanine--D-alanine ligase family.</text>
</comment>
<feature type="active site" evidence="13">
    <location>
        <position position="11"/>
    </location>
</feature>
<dbReference type="PROSITE" id="PS50975">
    <property type="entry name" value="ATP_GRASP"/>
    <property type="match status" value="1"/>
</dbReference>
<dbReference type="InterPro" id="IPR000291">
    <property type="entry name" value="D-Ala_lig_Van_CS"/>
</dbReference>
<dbReference type="NCBIfam" id="TIGR01205">
    <property type="entry name" value="D_ala_D_alaTIGR"/>
    <property type="match status" value="1"/>
</dbReference>
<comment type="function">
    <text evidence="12">Cell wall formation.</text>
</comment>
<keyword evidence="12" id="KW-0963">Cytoplasm</keyword>
<dbReference type="PROSITE" id="PS00843">
    <property type="entry name" value="DALA_DALA_LIGASE_1"/>
    <property type="match status" value="1"/>
</dbReference>
<comment type="catalytic activity">
    <reaction evidence="12">
        <text>2 D-alanine + ATP = D-alanyl-D-alanine + ADP + phosphate + H(+)</text>
        <dbReference type="Rhea" id="RHEA:11224"/>
        <dbReference type="ChEBI" id="CHEBI:15378"/>
        <dbReference type="ChEBI" id="CHEBI:30616"/>
        <dbReference type="ChEBI" id="CHEBI:43474"/>
        <dbReference type="ChEBI" id="CHEBI:57416"/>
        <dbReference type="ChEBI" id="CHEBI:57822"/>
        <dbReference type="ChEBI" id="CHEBI:456216"/>
        <dbReference type="EC" id="6.3.2.4"/>
    </reaction>
</comment>
<protein>
    <recommendedName>
        <fullName evidence="12">D-alanine--D-alanine ligase</fullName>
        <ecNumber evidence="12">6.3.2.4</ecNumber>
    </recommendedName>
    <alternativeName>
        <fullName evidence="12">D-Ala-D-Ala ligase</fullName>
    </alternativeName>
    <alternativeName>
        <fullName evidence="12">D-alanylalanine synthetase</fullName>
    </alternativeName>
</protein>
<dbReference type="InterPro" id="IPR005905">
    <property type="entry name" value="D_ala_D_ala"/>
</dbReference>
<comment type="cofactor">
    <cofactor evidence="1">
        <name>Mn(2+)</name>
        <dbReference type="ChEBI" id="CHEBI:29035"/>
    </cofactor>
</comment>
<sequence length="324" mass="33894">MGIIFGGANSEHEVSCASAMHVLANLDTDLFVGVPLGIDRSGGWHRLASVDDLEGAGEGTRFPDLDGIDVVFPVLHGRFGEDGTVQGLLELAGVPYVGCGVLASALAMDKKLAQRLLEASGVPTIPTHSVTAATADEAPTLAADLGYPLFVKPNRSGSSVGVSQVASPAELDAAIALALEHDTTALIQKAVEGDEVDLGVLQLVNGDLTVGAPLRVVKKGHSAFFDYASKYTEGAVELEVPARIPEEITERLVALARLAFTTLSCDGLARVDFFVGRDGTITLNEVNTLPGLTALSHYPRMWPPVGISYTELLTKLIDRAGVAA</sequence>
<keyword evidence="9 12" id="KW-0573">Peptidoglycan synthesis</keyword>
<proteinExistence type="inferred from homology"/>
<dbReference type="NCBIfam" id="NF002528">
    <property type="entry name" value="PRK01966.1-4"/>
    <property type="match status" value="1"/>
</dbReference>
<evidence type="ECO:0000256" key="12">
    <source>
        <dbReference type="HAMAP-Rule" id="MF_00047"/>
    </source>
</evidence>
<evidence type="ECO:0000313" key="17">
    <source>
        <dbReference type="EMBL" id="TXN32899.1"/>
    </source>
</evidence>
<dbReference type="InterPro" id="IPR016185">
    <property type="entry name" value="PreATP-grasp_dom_sf"/>
</dbReference>
<dbReference type="InterPro" id="IPR011761">
    <property type="entry name" value="ATP-grasp"/>
</dbReference>
<keyword evidence="7 14" id="KW-0460">Magnesium</keyword>
<keyword evidence="6 15" id="KW-0067">ATP-binding</keyword>
<evidence type="ECO:0000259" key="16">
    <source>
        <dbReference type="PROSITE" id="PS50975"/>
    </source>
</evidence>
<feature type="active site" evidence="13">
    <location>
        <position position="296"/>
    </location>
</feature>
<evidence type="ECO:0000256" key="8">
    <source>
        <dbReference type="ARBA" id="ARBA00022960"/>
    </source>
</evidence>
<evidence type="ECO:0000256" key="13">
    <source>
        <dbReference type="PIRSR" id="PIRSR039102-1"/>
    </source>
</evidence>
<feature type="active site" evidence="13">
    <location>
        <position position="158"/>
    </location>
</feature>
<dbReference type="Pfam" id="PF01820">
    <property type="entry name" value="Dala_Dala_lig_N"/>
    <property type="match status" value="1"/>
</dbReference>
<dbReference type="PROSITE" id="PS00844">
    <property type="entry name" value="DALA_DALA_LIGASE_2"/>
    <property type="match status" value="1"/>
</dbReference>
<evidence type="ECO:0000256" key="7">
    <source>
        <dbReference type="ARBA" id="ARBA00022842"/>
    </source>
</evidence>
<evidence type="ECO:0000256" key="4">
    <source>
        <dbReference type="ARBA" id="ARBA00022723"/>
    </source>
</evidence>
<dbReference type="PIRSF" id="PIRSF039102">
    <property type="entry name" value="Ddl/VanB"/>
    <property type="match status" value="1"/>
</dbReference>
<evidence type="ECO:0000256" key="3">
    <source>
        <dbReference type="ARBA" id="ARBA00022598"/>
    </source>
</evidence>
<dbReference type="HAMAP" id="MF_00047">
    <property type="entry name" value="Dala_Dala_lig"/>
    <property type="match status" value="1"/>
</dbReference>
<dbReference type="EMBL" id="VRMG01000001">
    <property type="protein sequence ID" value="TXN32899.1"/>
    <property type="molecule type" value="Genomic_DNA"/>
</dbReference>
<name>A0A5C8UYY6_9MICO</name>
<dbReference type="GO" id="GO:0008716">
    <property type="term" value="F:D-alanine-D-alanine ligase activity"/>
    <property type="evidence" value="ECO:0007669"/>
    <property type="project" value="UniProtKB-UniRule"/>
</dbReference>
<feature type="binding site" evidence="14">
    <location>
        <position position="285"/>
    </location>
    <ligand>
        <name>Mg(2+)</name>
        <dbReference type="ChEBI" id="CHEBI:18420"/>
        <label>2</label>
    </ligand>
</feature>
<evidence type="ECO:0000256" key="2">
    <source>
        <dbReference type="ARBA" id="ARBA00010871"/>
    </source>
</evidence>
<dbReference type="EC" id="6.3.2.4" evidence="12"/>
<feature type="binding site" evidence="14">
    <location>
        <position position="285"/>
    </location>
    <ligand>
        <name>Mg(2+)</name>
        <dbReference type="ChEBI" id="CHEBI:18420"/>
        <label>1</label>
    </ligand>
</feature>
<reference evidence="17 18" key="1">
    <citation type="submission" date="2019-08" db="EMBL/GenBank/DDBJ databases">
        <title>Bacterial whole genome sequence for Glaciihabitans sp. CHu50b-6-2.</title>
        <authorList>
            <person name="Jin L."/>
        </authorList>
    </citation>
    <scope>NUCLEOTIDE SEQUENCE [LARGE SCALE GENOMIC DNA]</scope>
    <source>
        <strain evidence="17 18">CHu50b-6-2</strain>
    </source>
</reference>
<dbReference type="NCBIfam" id="NF002378">
    <property type="entry name" value="PRK01372.1"/>
    <property type="match status" value="1"/>
</dbReference>
<evidence type="ECO:0000256" key="9">
    <source>
        <dbReference type="ARBA" id="ARBA00022984"/>
    </source>
</evidence>
<dbReference type="SUPFAM" id="SSF56059">
    <property type="entry name" value="Glutathione synthetase ATP-binding domain-like"/>
    <property type="match status" value="1"/>
</dbReference>
<keyword evidence="10 14" id="KW-0464">Manganese</keyword>
<feature type="binding site" evidence="14">
    <location>
        <position position="272"/>
    </location>
    <ligand>
        <name>Mg(2+)</name>
        <dbReference type="ChEBI" id="CHEBI:18420"/>
        <label>1</label>
    </ligand>
</feature>
<dbReference type="Proteomes" id="UP000321379">
    <property type="component" value="Unassembled WGS sequence"/>
</dbReference>
<organism evidence="17 18">
    <name type="scientific">Lacisediminihabitans profunda</name>
    <dbReference type="NCBI Taxonomy" id="2594790"/>
    <lineage>
        <taxon>Bacteria</taxon>
        <taxon>Bacillati</taxon>
        <taxon>Actinomycetota</taxon>
        <taxon>Actinomycetes</taxon>
        <taxon>Micrococcales</taxon>
        <taxon>Microbacteriaceae</taxon>
        <taxon>Lacisediminihabitans</taxon>
    </lineage>
</organism>
<dbReference type="AlphaFoldDB" id="A0A5C8UYY6"/>
<dbReference type="SUPFAM" id="SSF52440">
    <property type="entry name" value="PreATP-grasp domain"/>
    <property type="match status" value="1"/>
</dbReference>
<feature type="binding site" evidence="14">
    <location>
        <position position="287"/>
    </location>
    <ligand>
        <name>Mg(2+)</name>
        <dbReference type="ChEBI" id="CHEBI:18420"/>
        <label>2</label>
    </ligand>
</feature>
<dbReference type="InterPro" id="IPR011127">
    <property type="entry name" value="Dala_Dala_lig_N"/>
</dbReference>
<comment type="cofactor">
    <cofactor evidence="14">
        <name>Mg(2+)</name>
        <dbReference type="ChEBI" id="CHEBI:18420"/>
    </cofactor>
    <cofactor evidence="14">
        <name>Mn(2+)</name>
        <dbReference type="ChEBI" id="CHEBI:29035"/>
    </cofactor>
    <text evidence="14">Binds 2 magnesium or manganese ions per subunit.</text>
</comment>